<keyword evidence="3" id="KW-0547">Nucleotide-binding</keyword>
<comment type="caution">
    <text evidence="10">The sequence shown here is derived from an EMBL/GenBank/DDBJ whole genome shotgun (WGS) entry which is preliminary data.</text>
</comment>
<dbReference type="PROSITE" id="PS00211">
    <property type="entry name" value="ABC_TRANSPORTER_1"/>
    <property type="match status" value="1"/>
</dbReference>
<dbReference type="SMART" id="SM00382">
    <property type="entry name" value="AAA"/>
    <property type="match status" value="1"/>
</dbReference>
<feature type="transmembrane region" description="Helical" evidence="7">
    <location>
        <begin position="180"/>
        <end position="200"/>
    </location>
</feature>
<evidence type="ECO:0000256" key="7">
    <source>
        <dbReference type="SAM" id="Phobius"/>
    </source>
</evidence>
<dbReference type="InterPro" id="IPR003593">
    <property type="entry name" value="AAA+_ATPase"/>
</dbReference>
<evidence type="ECO:0000256" key="1">
    <source>
        <dbReference type="ARBA" id="ARBA00004651"/>
    </source>
</evidence>
<dbReference type="HOGENOM" id="CLU_000604_84_3_7"/>
<protein>
    <submittedName>
        <fullName evidence="10">ABC transporter ATP-binding protein</fullName>
    </submittedName>
</protein>
<dbReference type="Gene3D" id="3.40.50.300">
    <property type="entry name" value="P-loop containing nucleotide triphosphate hydrolases"/>
    <property type="match status" value="1"/>
</dbReference>
<evidence type="ECO:0000256" key="4">
    <source>
        <dbReference type="ARBA" id="ARBA00022840"/>
    </source>
</evidence>
<keyword evidence="2 7" id="KW-0812">Transmembrane</keyword>
<dbReference type="GO" id="GO:0015421">
    <property type="term" value="F:ABC-type oligopeptide transporter activity"/>
    <property type="evidence" value="ECO:0007669"/>
    <property type="project" value="TreeGrafter"/>
</dbReference>
<organism evidence="10 11">
    <name type="scientific">Candidatus Entotheonella gemina</name>
    <dbReference type="NCBI Taxonomy" id="1429439"/>
    <lineage>
        <taxon>Bacteria</taxon>
        <taxon>Pseudomonadati</taxon>
        <taxon>Nitrospinota/Tectimicrobiota group</taxon>
        <taxon>Candidatus Tectimicrobiota</taxon>
        <taxon>Candidatus Entotheonellia</taxon>
        <taxon>Candidatus Entotheonellales</taxon>
        <taxon>Candidatus Entotheonellaceae</taxon>
        <taxon>Candidatus Entotheonella</taxon>
    </lineage>
</organism>
<dbReference type="PROSITE" id="PS50929">
    <property type="entry name" value="ABC_TM1F"/>
    <property type="match status" value="1"/>
</dbReference>
<keyword evidence="5 7" id="KW-1133">Transmembrane helix</keyword>
<dbReference type="FunFam" id="3.40.50.300:FF:000218">
    <property type="entry name" value="Multidrug ABC transporter ATP-binding protein"/>
    <property type="match status" value="1"/>
</dbReference>
<dbReference type="Gene3D" id="1.20.1560.10">
    <property type="entry name" value="ABC transporter type 1, transmembrane domain"/>
    <property type="match status" value="1"/>
</dbReference>
<dbReference type="CDD" id="cd03254">
    <property type="entry name" value="ABCC_Glucan_exporter_like"/>
    <property type="match status" value="1"/>
</dbReference>
<dbReference type="InterPro" id="IPR027417">
    <property type="entry name" value="P-loop_NTPase"/>
</dbReference>
<dbReference type="Proteomes" id="UP000019140">
    <property type="component" value="Unassembled WGS sequence"/>
</dbReference>
<dbReference type="PANTHER" id="PTHR43394">
    <property type="entry name" value="ATP-DEPENDENT PERMEASE MDL1, MITOCHONDRIAL"/>
    <property type="match status" value="1"/>
</dbReference>
<dbReference type="PANTHER" id="PTHR43394:SF1">
    <property type="entry name" value="ATP-BINDING CASSETTE SUB-FAMILY B MEMBER 10, MITOCHONDRIAL"/>
    <property type="match status" value="1"/>
</dbReference>
<feature type="transmembrane region" description="Helical" evidence="7">
    <location>
        <begin position="40"/>
        <end position="61"/>
    </location>
</feature>
<evidence type="ECO:0000313" key="10">
    <source>
        <dbReference type="EMBL" id="ETX05616.1"/>
    </source>
</evidence>
<evidence type="ECO:0000313" key="11">
    <source>
        <dbReference type="Proteomes" id="UP000019140"/>
    </source>
</evidence>
<dbReference type="InterPro" id="IPR039421">
    <property type="entry name" value="Type_1_exporter"/>
</dbReference>
<evidence type="ECO:0000256" key="5">
    <source>
        <dbReference type="ARBA" id="ARBA00022989"/>
    </source>
</evidence>
<accession>W4M6P8</accession>
<dbReference type="SUPFAM" id="SSF90123">
    <property type="entry name" value="ABC transporter transmembrane region"/>
    <property type="match status" value="1"/>
</dbReference>
<dbReference type="SUPFAM" id="SSF52540">
    <property type="entry name" value="P-loop containing nucleoside triphosphate hydrolases"/>
    <property type="match status" value="1"/>
</dbReference>
<dbReference type="EMBL" id="AZHX01000914">
    <property type="protein sequence ID" value="ETX05616.1"/>
    <property type="molecule type" value="Genomic_DNA"/>
</dbReference>
<evidence type="ECO:0000256" key="3">
    <source>
        <dbReference type="ARBA" id="ARBA00022741"/>
    </source>
</evidence>
<comment type="subcellular location">
    <subcellularLocation>
        <location evidence="1">Cell membrane</location>
        <topology evidence="1">Multi-pass membrane protein</topology>
    </subcellularLocation>
</comment>
<dbReference type="AlphaFoldDB" id="W4M6P8"/>
<name>W4M6P8_9BACT</name>
<gene>
    <name evidence="10" type="ORF">ETSY2_21915</name>
</gene>
<evidence type="ECO:0000259" key="9">
    <source>
        <dbReference type="PROSITE" id="PS50929"/>
    </source>
</evidence>
<proteinExistence type="predicted"/>
<keyword evidence="6 7" id="KW-0472">Membrane</keyword>
<dbReference type="InterPro" id="IPR011527">
    <property type="entry name" value="ABC1_TM_dom"/>
</dbReference>
<feature type="domain" description="ABC transporter" evidence="8">
    <location>
        <begin position="374"/>
        <end position="608"/>
    </location>
</feature>
<dbReference type="InterPro" id="IPR017871">
    <property type="entry name" value="ABC_transporter-like_CS"/>
</dbReference>
<dbReference type="GO" id="GO:0016887">
    <property type="term" value="F:ATP hydrolysis activity"/>
    <property type="evidence" value="ECO:0007669"/>
    <property type="project" value="InterPro"/>
</dbReference>
<dbReference type="CDD" id="cd18540">
    <property type="entry name" value="ABC_6TM_exporter_like"/>
    <property type="match status" value="1"/>
</dbReference>
<dbReference type="GO" id="GO:0005524">
    <property type="term" value="F:ATP binding"/>
    <property type="evidence" value="ECO:0007669"/>
    <property type="project" value="UniProtKB-KW"/>
</dbReference>
<evidence type="ECO:0000256" key="2">
    <source>
        <dbReference type="ARBA" id="ARBA00022692"/>
    </source>
</evidence>
<keyword evidence="4 10" id="KW-0067">ATP-binding</keyword>
<feature type="transmembrane region" description="Helical" evidence="7">
    <location>
        <begin position="81"/>
        <end position="99"/>
    </location>
</feature>
<feature type="transmembrane region" description="Helical" evidence="7">
    <location>
        <begin position="261"/>
        <end position="282"/>
    </location>
</feature>
<feature type="domain" description="ABC transmembrane type-1" evidence="9">
    <location>
        <begin position="41"/>
        <end position="323"/>
    </location>
</feature>
<dbReference type="Pfam" id="PF00005">
    <property type="entry name" value="ABC_tran"/>
    <property type="match status" value="1"/>
</dbReference>
<keyword evidence="11" id="KW-1185">Reference proteome</keyword>
<evidence type="ECO:0000259" key="8">
    <source>
        <dbReference type="PROSITE" id="PS50893"/>
    </source>
</evidence>
<dbReference type="InterPro" id="IPR036640">
    <property type="entry name" value="ABC1_TM_sf"/>
</dbReference>
<evidence type="ECO:0000256" key="6">
    <source>
        <dbReference type="ARBA" id="ARBA00023136"/>
    </source>
</evidence>
<feature type="transmembrane region" description="Helical" evidence="7">
    <location>
        <begin position="288"/>
        <end position="308"/>
    </location>
</feature>
<dbReference type="GO" id="GO:0005886">
    <property type="term" value="C:plasma membrane"/>
    <property type="evidence" value="ECO:0007669"/>
    <property type="project" value="UniProtKB-SubCell"/>
</dbReference>
<dbReference type="PROSITE" id="PS50893">
    <property type="entry name" value="ABC_TRANSPORTER_2"/>
    <property type="match status" value="1"/>
</dbReference>
<dbReference type="Pfam" id="PF00664">
    <property type="entry name" value="ABC_membrane"/>
    <property type="match status" value="1"/>
</dbReference>
<sequence>MSALPDEHDDHFRDDRFSYGLRLGLWRKLFAYTRPYRRDVALLALLALTAAAADVMLPLITRTVIDKVSTHGLNADLRGDALWYVVLTLILGLSIGYFVRVGGKLRAYLSHDIRRDGFENLQRLPFAFYDYRPVGWLMARMTSDCERLANILAWGFLDFIWGFTLMGGIAVAMLMMNAKLALIVLAIVPVLLWVSAFFRWRILHSARLVRQTNSRLTGAYNESIMGILTTKSFVREEATLDDFKTLSGTMATASTRNLIQAAVYLPLILTLASLATGLALAIGGIDLTLGVISAGTLIAFLTYIRYFFAPVEELGYWFAEMQMAQAAAERILSLIETEPDIADSAIVRANLNKTASAAAPRMAADGGDARIRSIDLVDVHFTYETGKPILSGLNLSVRAGETIAIVGPTGSGKSTLVNLICRFYEPTSGRILIDGVDYRNRSLHWLQSNLGVVLQQAHVFSGTILENIRYGRLDASVTEVEAAARLAGAHDFIMAMEQGYQSEAGASGNRLSGGQKQLISFARAILADPQILIMDEATASVDTETEQHIQQGLANVLHGRIAFIVAHRLSTIKRADRIIVLRDGMIEECGNHTELMARRGHYSELYRQQRLEVLPQERLTA</sequence>
<dbReference type="PATRIC" id="fig|1429439.4.peg.3717"/>
<dbReference type="InterPro" id="IPR003439">
    <property type="entry name" value="ABC_transporter-like_ATP-bd"/>
</dbReference>
<reference evidence="10 11" key="1">
    <citation type="journal article" date="2014" name="Nature">
        <title>An environmental bacterial taxon with a large and distinct metabolic repertoire.</title>
        <authorList>
            <person name="Wilson M.C."/>
            <person name="Mori T."/>
            <person name="Ruckert C."/>
            <person name="Uria A.R."/>
            <person name="Helf M.J."/>
            <person name="Takada K."/>
            <person name="Gernert C."/>
            <person name="Steffens U.A."/>
            <person name="Heycke N."/>
            <person name="Schmitt S."/>
            <person name="Rinke C."/>
            <person name="Helfrich E.J."/>
            <person name="Brachmann A.O."/>
            <person name="Gurgui C."/>
            <person name="Wakimoto T."/>
            <person name="Kracht M."/>
            <person name="Crusemann M."/>
            <person name="Hentschel U."/>
            <person name="Abe I."/>
            <person name="Matsunaga S."/>
            <person name="Kalinowski J."/>
            <person name="Takeyama H."/>
            <person name="Piel J."/>
        </authorList>
    </citation>
    <scope>NUCLEOTIDE SEQUENCE [LARGE SCALE GENOMIC DNA]</scope>
    <source>
        <strain evidence="11">TSY2</strain>
    </source>
</reference>
<feature type="transmembrane region" description="Helical" evidence="7">
    <location>
        <begin position="148"/>
        <end position="174"/>
    </location>
</feature>